<gene>
    <name evidence="2" type="ORF">J2S02_002011</name>
</gene>
<dbReference type="InterPro" id="IPR012454">
    <property type="entry name" value="DUF1659"/>
</dbReference>
<evidence type="ECO:0000313" key="3">
    <source>
        <dbReference type="Proteomes" id="UP001232245"/>
    </source>
</evidence>
<name>A0ABT9Z1G5_9BACI</name>
<accession>A0ABT9Z1G5</accession>
<dbReference type="RefSeq" id="WP_095299554.1">
    <property type="nucleotide sequence ID" value="NZ_CADEPK010000012.1"/>
</dbReference>
<feature type="domain" description="DUF1659" evidence="1">
    <location>
        <begin position="2"/>
        <end position="71"/>
    </location>
</feature>
<organism evidence="2 3">
    <name type="scientific">Metabacillus niabensis</name>
    <dbReference type="NCBI Taxonomy" id="324854"/>
    <lineage>
        <taxon>Bacteria</taxon>
        <taxon>Bacillati</taxon>
        <taxon>Bacillota</taxon>
        <taxon>Bacilli</taxon>
        <taxon>Bacillales</taxon>
        <taxon>Bacillaceae</taxon>
        <taxon>Metabacillus</taxon>
    </lineage>
</organism>
<evidence type="ECO:0000259" key="1">
    <source>
        <dbReference type="Pfam" id="PF07872"/>
    </source>
</evidence>
<evidence type="ECO:0000313" key="2">
    <source>
        <dbReference type="EMBL" id="MDQ0225667.1"/>
    </source>
</evidence>
<proteinExistence type="predicted"/>
<dbReference type="Proteomes" id="UP001232245">
    <property type="component" value="Unassembled WGS sequence"/>
</dbReference>
<dbReference type="EMBL" id="JAUSTZ010000003">
    <property type="protein sequence ID" value="MDQ0225667.1"/>
    <property type="molecule type" value="Genomic_DNA"/>
</dbReference>
<dbReference type="Pfam" id="PF07872">
    <property type="entry name" value="DUF1659"/>
    <property type="match status" value="1"/>
</dbReference>
<reference evidence="2 3" key="1">
    <citation type="submission" date="2023-07" db="EMBL/GenBank/DDBJ databases">
        <title>Genomic Encyclopedia of Type Strains, Phase IV (KMG-IV): sequencing the most valuable type-strain genomes for metagenomic binning, comparative biology and taxonomic classification.</title>
        <authorList>
            <person name="Goeker M."/>
        </authorList>
    </citation>
    <scope>NUCLEOTIDE SEQUENCE [LARGE SCALE GENOMIC DNA]</scope>
    <source>
        <strain evidence="2 3">DSM 17723</strain>
    </source>
</reference>
<sequence>MAVETLLETQLSLVFDMGLDENGKAKTKRKSYSNVKASATPDQFLQAARAIASLQTEALLYVERNDTNQINA</sequence>
<protein>
    <recommendedName>
        <fullName evidence="1">DUF1659 domain-containing protein</fullName>
    </recommendedName>
</protein>
<comment type="caution">
    <text evidence="2">The sequence shown here is derived from an EMBL/GenBank/DDBJ whole genome shotgun (WGS) entry which is preliminary data.</text>
</comment>
<keyword evidence="3" id="KW-1185">Reference proteome</keyword>